<reference evidence="1 2" key="1">
    <citation type="submission" date="2013-12" db="EMBL/GenBank/DDBJ databases">
        <title>Draft genome of the parsitic nematode Ancylostoma duodenale.</title>
        <authorList>
            <person name="Mitreva M."/>
        </authorList>
    </citation>
    <scope>NUCLEOTIDE SEQUENCE [LARGE SCALE GENOMIC DNA]</scope>
    <source>
        <strain evidence="1 2">Zhejiang</strain>
    </source>
</reference>
<dbReference type="EMBL" id="KN732164">
    <property type="protein sequence ID" value="KIH59264.1"/>
    <property type="molecule type" value="Genomic_DNA"/>
</dbReference>
<dbReference type="Proteomes" id="UP000054047">
    <property type="component" value="Unassembled WGS sequence"/>
</dbReference>
<gene>
    <name evidence="1" type="ORF">ANCDUO_10507</name>
</gene>
<dbReference type="AlphaFoldDB" id="A0A0C2GK74"/>
<keyword evidence="2" id="KW-1185">Reference proteome</keyword>
<name>A0A0C2GK74_9BILA</name>
<evidence type="ECO:0000313" key="2">
    <source>
        <dbReference type="Proteomes" id="UP000054047"/>
    </source>
</evidence>
<accession>A0A0C2GK74</accession>
<protein>
    <submittedName>
        <fullName evidence="1">Uncharacterized protein</fullName>
    </submittedName>
</protein>
<sequence>MEPPWLRISKVNSNTSESIVEALLTTIPCCPPPPPVQCCPQPPVCCQPPPPPCCPPPVVCCSQFHPARILQQLSGPSDPHVLPSMSCLPMSKEIACGTQNEEKSW</sequence>
<evidence type="ECO:0000313" key="1">
    <source>
        <dbReference type="EMBL" id="KIH59264.1"/>
    </source>
</evidence>
<organism evidence="1 2">
    <name type="scientific">Ancylostoma duodenale</name>
    <dbReference type="NCBI Taxonomy" id="51022"/>
    <lineage>
        <taxon>Eukaryota</taxon>
        <taxon>Metazoa</taxon>
        <taxon>Ecdysozoa</taxon>
        <taxon>Nematoda</taxon>
        <taxon>Chromadorea</taxon>
        <taxon>Rhabditida</taxon>
        <taxon>Rhabditina</taxon>
        <taxon>Rhabditomorpha</taxon>
        <taxon>Strongyloidea</taxon>
        <taxon>Ancylostomatidae</taxon>
        <taxon>Ancylostomatinae</taxon>
        <taxon>Ancylostoma</taxon>
    </lineage>
</organism>
<proteinExistence type="predicted"/>